<feature type="compositionally biased region" description="Gly residues" evidence="1">
    <location>
        <begin position="1"/>
        <end position="12"/>
    </location>
</feature>
<feature type="region of interest" description="Disordered" evidence="1">
    <location>
        <begin position="1"/>
        <end position="27"/>
    </location>
</feature>
<proteinExistence type="predicted"/>
<evidence type="ECO:0000256" key="1">
    <source>
        <dbReference type="SAM" id="MobiDB-lite"/>
    </source>
</evidence>
<name>A0ABN2WBD9_9ACTN</name>
<comment type="caution">
    <text evidence="2">The sequence shown here is derived from an EMBL/GenBank/DDBJ whole genome shotgun (WGS) entry which is preliminary data.</text>
</comment>
<gene>
    <name evidence="2" type="ORF">GCM10009759_10200</name>
</gene>
<feature type="compositionally biased region" description="Basic residues" evidence="1">
    <location>
        <begin position="69"/>
        <end position="81"/>
    </location>
</feature>
<organism evidence="2 3">
    <name type="scientific">Kitasatospora saccharophila</name>
    <dbReference type="NCBI Taxonomy" id="407973"/>
    <lineage>
        <taxon>Bacteria</taxon>
        <taxon>Bacillati</taxon>
        <taxon>Actinomycetota</taxon>
        <taxon>Actinomycetes</taxon>
        <taxon>Kitasatosporales</taxon>
        <taxon>Streptomycetaceae</taxon>
        <taxon>Kitasatospora</taxon>
    </lineage>
</organism>
<dbReference type="Proteomes" id="UP001500897">
    <property type="component" value="Unassembled WGS sequence"/>
</dbReference>
<evidence type="ECO:0000313" key="2">
    <source>
        <dbReference type="EMBL" id="GAA2088216.1"/>
    </source>
</evidence>
<feature type="region of interest" description="Disordered" evidence="1">
    <location>
        <begin position="57"/>
        <end position="81"/>
    </location>
</feature>
<dbReference type="EMBL" id="BAAANS010000004">
    <property type="protein sequence ID" value="GAA2088216.1"/>
    <property type="molecule type" value="Genomic_DNA"/>
</dbReference>
<reference evidence="2 3" key="1">
    <citation type="journal article" date="2019" name="Int. J. Syst. Evol. Microbiol.">
        <title>The Global Catalogue of Microorganisms (GCM) 10K type strain sequencing project: providing services to taxonomists for standard genome sequencing and annotation.</title>
        <authorList>
            <consortium name="The Broad Institute Genomics Platform"/>
            <consortium name="The Broad Institute Genome Sequencing Center for Infectious Disease"/>
            <person name="Wu L."/>
            <person name="Ma J."/>
        </authorList>
    </citation>
    <scope>NUCLEOTIDE SEQUENCE [LARGE SCALE GENOMIC DNA]</scope>
    <source>
        <strain evidence="2 3">JCM 14559</strain>
    </source>
</reference>
<sequence>MGPGGGRGQGGEGEGRGERGPGTGQGVVDCHAVPPECGTAVGAGAPCGLAARQGFGAGARTLSRPSVRGVHRRGRPVRPDG</sequence>
<accession>A0ABN2WBD9</accession>
<evidence type="ECO:0000313" key="3">
    <source>
        <dbReference type="Proteomes" id="UP001500897"/>
    </source>
</evidence>
<protein>
    <submittedName>
        <fullName evidence="2">Uncharacterized protein</fullName>
    </submittedName>
</protein>
<keyword evidence="3" id="KW-1185">Reference proteome</keyword>